<dbReference type="AlphaFoldDB" id="A0A9W9QVA6"/>
<reference evidence="1" key="1">
    <citation type="submission" date="2022-12" db="EMBL/GenBank/DDBJ databases">
        <authorList>
            <person name="Petersen C."/>
        </authorList>
    </citation>
    <scope>NUCLEOTIDE SEQUENCE</scope>
    <source>
        <strain evidence="1">IBT 35673</strain>
    </source>
</reference>
<dbReference type="PANTHER" id="PTHR38846">
    <property type="entry name" value="C3H1-TYPE DOMAIN-CONTAINING PROTEIN"/>
    <property type="match status" value="1"/>
</dbReference>
<organism evidence="1 2">
    <name type="scientific">Penicillium brevicompactum</name>
    <dbReference type="NCBI Taxonomy" id="5074"/>
    <lineage>
        <taxon>Eukaryota</taxon>
        <taxon>Fungi</taxon>
        <taxon>Dikarya</taxon>
        <taxon>Ascomycota</taxon>
        <taxon>Pezizomycotina</taxon>
        <taxon>Eurotiomycetes</taxon>
        <taxon>Eurotiomycetidae</taxon>
        <taxon>Eurotiales</taxon>
        <taxon>Aspergillaceae</taxon>
        <taxon>Penicillium</taxon>
    </lineage>
</organism>
<sequence length="156" mass="17714">MRVTIPPTLSPNSFIQQSGVAVDPDLPISFAFGLVSQTRGWKIGSKRWRKAWNACMNAEYNRLIGSRLNSLETWQELCAKVGITEVFPSMTKCKKALAKVHVNIVDLLDCWDTPNLPKQFKSRHALSKYTRDNHKFFGRAIAKQDKALKALLRQLV</sequence>
<protein>
    <submittedName>
        <fullName evidence="1">Uncharacterized protein</fullName>
    </submittedName>
</protein>
<reference evidence="1" key="2">
    <citation type="journal article" date="2023" name="IMA Fungus">
        <title>Comparative genomic study of the Penicillium genus elucidates a diverse pangenome and 15 lateral gene transfer events.</title>
        <authorList>
            <person name="Petersen C."/>
            <person name="Sorensen T."/>
            <person name="Nielsen M.R."/>
            <person name="Sondergaard T.E."/>
            <person name="Sorensen J.L."/>
            <person name="Fitzpatrick D.A."/>
            <person name="Frisvad J.C."/>
            <person name="Nielsen K.L."/>
        </authorList>
    </citation>
    <scope>NUCLEOTIDE SEQUENCE</scope>
    <source>
        <strain evidence="1">IBT 35673</strain>
    </source>
</reference>
<evidence type="ECO:0000313" key="1">
    <source>
        <dbReference type="EMBL" id="KAJ5344703.1"/>
    </source>
</evidence>
<name>A0A9W9QVA6_PENBR</name>
<gene>
    <name evidence="1" type="ORF">N7452_002707</name>
</gene>
<dbReference type="PANTHER" id="PTHR38846:SF1">
    <property type="entry name" value="C3H1-TYPE DOMAIN-CONTAINING PROTEIN"/>
    <property type="match status" value="1"/>
</dbReference>
<comment type="caution">
    <text evidence="1">The sequence shown here is derived from an EMBL/GenBank/DDBJ whole genome shotgun (WGS) entry which is preliminary data.</text>
</comment>
<accession>A0A9W9QVA6</accession>
<dbReference type="Proteomes" id="UP001147695">
    <property type="component" value="Unassembled WGS sequence"/>
</dbReference>
<proteinExistence type="predicted"/>
<evidence type="ECO:0000313" key="2">
    <source>
        <dbReference type="Proteomes" id="UP001147695"/>
    </source>
</evidence>
<dbReference type="EMBL" id="JAPZBQ010000002">
    <property type="protein sequence ID" value="KAJ5344703.1"/>
    <property type="molecule type" value="Genomic_DNA"/>
</dbReference>